<keyword evidence="1" id="KW-1133">Transmembrane helix</keyword>
<dbReference type="InterPro" id="IPR018643">
    <property type="entry name" value="DUF2069_membrane"/>
</dbReference>
<protein>
    <submittedName>
        <fullName evidence="2">DUF2069 domain-containing protein</fullName>
    </submittedName>
</protein>
<evidence type="ECO:0000313" key="3">
    <source>
        <dbReference type="Proteomes" id="UP001205566"/>
    </source>
</evidence>
<evidence type="ECO:0000313" key="2">
    <source>
        <dbReference type="EMBL" id="MCQ3829432.1"/>
    </source>
</evidence>
<evidence type="ECO:0000256" key="1">
    <source>
        <dbReference type="SAM" id="Phobius"/>
    </source>
</evidence>
<accession>A0ABT1NZY9</accession>
<feature type="transmembrane region" description="Helical" evidence="1">
    <location>
        <begin position="51"/>
        <end position="67"/>
    </location>
</feature>
<organism evidence="2 3">
    <name type="scientific">Microbulbifer elongatus</name>
    <dbReference type="NCBI Taxonomy" id="86173"/>
    <lineage>
        <taxon>Bacteria</taxon>
        <taxon>Pseudomonadati</taxon>
        <taxon>Pseudomonadota</taxon>
        <taxon>Gammaproteobacteria</taxon>
        <taxon>Cellvibrionales</taxon>
        <taxon>Microbulbiferaceae</taxon>
        <taxon>Microbulbifer</taxon>
    </lineage>
</organism>
<keyword evidence="1" id="KW-0812">Transmembrane</keyword>
<dbReference type="EMBL" id="JACASI010000025">
    <property type="protein sequence ID" value="MCQ3829432.1"/>
    <property type="molecule type" value="Genomic_DNA"/>
</dbReference>
<reference evidence="2" key="1">
    <citation type="thesis" date="2020" institute="Technische Universitat Dresden" country="Dresden, Germany">
        <title>The Agarolytic System of Microbulbifer elongatus PORT2, Isolated from Batu Karas, Pangandaran West Java Indonesia.</title>
        <authorList>
            <person name="Anggraeni S.R."/>
        </authorList>
    </citation>
    <scope>NUCLEOTIDE SEQUENCE</scope>
    <source>
        <strain evidence="2">PORT2</strain>
    </source>
</reference>
<name>A0ABT1NZY9_9GAMM</name>
<comment type="caution">
    <text evidence="2">The sequence shown here is derived from an EMBL/GenBank/DDBJ whole genome shotgun (WGS) entry which is preliminary data.</text>
</comment>
<dbReference type="RefSeq" id="WP_231757783.1">
    <property type="nucleotide sequence ID" value="NZ_CP088953.1"/>
</dbReference>
<gene>
    <name evidence="2" type="ORF">HXX02_08230</name>
</gene>
<keyword evidence="3" id="KW-1185">Reference proteome</keyword>
<feature type="transmembrane region" description="Helical" evidence="1">
    <location>
        <begin position="74"/>
        <end position="93"/>
    </location>
</feature>
<dbReference type="Pfam" id="PF09842">
    <property type="entry name" value="DUF2069"/>
    <property type="match status" value="1"/>
</dbReference>
<feature type="transmembrane region" description="Helical" evidence="1">
    <location>
        <begin position="99"/>
        <end position="119"/>
    </location>
</feature>
<proteinExistence type="predicted"/>
<keyword evidence="1" id="KW-0472">Membrane</keyword>
<dbReference type="Proteomes" id="UP001205566">
    <property type="component" value="Unassembled WGS sequence"/>
</dbReference>
<sequence length="136" mass="15608">MARQKKQRKPIDPTSLTRKLDVARKLNWICYGGLLLLFVVWNLFLDGSLKWWILQTVPLLLVLPGLLKQHQRAYLWLCFILLLYITAGIVDVMMPTRGWQHGALTALSLILFVSAMMTSRWQVQLQNAKASESTNA</sequence>
<feature type="transmembrane region" description="Helical" evidence="1">
    <location>
        <begin position="26"/>
        <end position="45"/>
    </location>
</feature>